<name>A0A1F7Z3Q6_9BACT</name>
<accession>A0A1F7Z3Q6</accession>
<reference evidence="1 2" key="1">
    <citation type="journal article" date="2016" name="Nat. Commun.">
        <title>Thousands of microbial genomes shed light on interconnected biogeochemical processes in an aquifer system.</title>
        <authorList>
            <person name="Anantharaman K."/>
            <person name="Brown C.T."/>
            <person name="Hug L.A."/>
            <person name="Sharon I."/>
            <person name="Castelle C.J."/>
            <person name="Probst A.J."/>
            <person name="Thomas B.C."/>
            <person name="Singh A."/>
            <person name="Wilkins M.J."/>
            <person name="Karaoz U."/>
            <person name="Brodie E.L."/>
            <person name="Williams K.H."/>
            <person name="Hubbard S.S."/>
            <person name="Banfield J.F."/>
        </authorList>
    </citation>
    <scope>NUCLEOTIDE SEQUENCE [LARGE SCALE GENOMIC DNA]</scope>
</reference>
<evidence type="ECO:0000313" key="1">
    <source>
        <dbReference type="EMBL" id="OGM33405.1"/>
    </source>
</evidence>
<gene>
    <name evidence="1" type="ORF">A2803_04370</name>
</gene>
<dbReference type="EMBL" id="MGGP01000003">
    <property type="protein sequence ID" value="OGM33405.1"/>
    <property type="molecule type" value="Genomic_DNA"/>
</dbReference>
<organism evidence="1 2">
    <name type="scientific">Candidatus Woesebacteria bacterium RIFCSPHIGHO2_01_FULL_44_21</name>
    <dbReference type="NCBI Taxonomy" id="1802503"/>
    <lineage>
        <taxon>Bacteria</taxon>
        <taxon>Candidatus Woeseibacteriota</taxon>
    </lineage>
</organism>
<proteinExistence type="predicted"/>
<evidence type="ECO:0000313" key="2">
    <source>
        <dbReference type="Proteomes" id="UP000178870"/>
    </source>
</evidence>
<protein>
    <submittedName>
        <fullName evidence="1">Uncharacterized protein</fullName>
    </submittedName>
</protein>
<sequence>MIKDVIAPIQAWLLSQGRCVGCSTPLLKGRVEKHKLGTKVTCKCGRIYIKDKAGRFRRALVSEV</sequence>
<dbReference type="AlphaFoldDB" id="A0A1F7Z3Q6"/>
<dbReference type="Proteomes" id="UP000178870">
    <property type="component" value="Unassembled WGS sequence"/>
</dbReference>
<comment type="caution">
    <text evidence="1">The sequence shown here is derived from an EMBL/GenBank/DDBJ whole genome shotgun (WGS) entry which is preliminary data.</text>
</comment>